<dbReference type="OrthoDB" id="10250354at2759"/>
<accession>A0A8S1PRS6</accession>
<gene>
    <name evidence="3" type="ORF">PSON_ATCC_30995.1.T0850058</name>
</gene>
<evidence type="ECO:0000256" key="1">
    <source>
        <dbReference type="ARBA" id="ARBA00023186"/>
    </source>
</evidence>
<dbReference type="Pfam" id="PF00226">
    <property type="entry name" value="DnaJ"/>
    <property type="match status" value="1"/>
</dbReference>
<organism evidence="3 4">
    <name type="scientific">Paramecium sonneborni</name>
    <dbReference type="NCBI Taxonomy" id="65129"/>
    <lineage>
        <taxon>Eukaryota</taxon>
        <taxon>Sar</taxon>
        <taxon>Alveolata</taxon>
        <taxon>Ciliophora</taxon>
        <taxon>Intramacronucleata</taxon>
        <taxon>Oligohymenophorea</taxon>
        <taxon>Peniculida</taxon>
        <taxon>Parameciidae</taxon>
        <taxon>Paramecium</taxon>
    </lineage>
</organism>
<name>A0A8S1PRS6_9CILI</name>
<dbReference type="EMBL" id="CAJJDN010000085">
    <property type="protein sequence ID" value="CAD8105702.1"/>
    <property type="molecule type" value="Genomic_DNA"/>
</dbReference>
<evidence type="ECO:0000259" key="2">
    <source>
        <dbReference type="PROSITE" id="PS50076"/>
    </source>
</evidence>
<sequence length="121" mass="14568">MKNHYITLGLEKNAQQQQIKEAYYKLALKWHPDKNGSCRAQAITQFREINEAYNILSQSESKRKYDHKLEKHDNFQLANFFLEQIQEINQEFTYLSQDDQDTLNKFINRINKQSKTIKKNR</sequence>
<evidence type="ECO:0000313" key="3">
    <source>
        <dbReference type="EMBL" id="CAD8105702.1"/>
    </source>
</evidence>
<dbReference type="InterPro" id="IPR051948">
    <property type="entry name" value="Hsp70_co-chaperone_J-domain"/>
</dbReference>
<dbReference type="AlphaFoldDB" id="A0A8S1PRS6"/>
<dbReference type="GO" id="GO:0051087">
    <property type="term" value="F:protein-folding chaperone binding"/>
    <property type="evidence" value="ECO:0007669"/>
    <property type="project" value="TreeGrafter"/>
</dbReference>
<keyword evidence="1" id="KW-0143">Chaperone</keyword>
<dbReference type="GO" id="GO:0051787">
    <property type="term" value="F:misfolded protein binding"/>
    <property type="evidence" value="ECO:0007669"/>
    <property type="project" value="TreeGrafter"/>
</dbReference>
<keyword evidence="4" id="KW-1185">Reference proteome</keyword>
<dbReference type="GO" id="GO:0036503">
    <property type="term" value="P:ERAD pathway"/>
    <property type="evidence" value="ECO:0007669"/>
    <property type="project" value="TreeGrafter"/>
</dbReference>
<dbReference type="FunFam" id="1.10.287.110:FF:000205">
    <property type="entry name" value="DnaJ protein"/>
    <property type="match status" value="1"/>
</dbReference>
<comment type="caution">
    <text evidence="3">The sequence shown here is derived from an EMBL/GenBank/DDBJ whole genome shotgun (WGS) entry which is preliminary data.</text>
</comment>
<dbReference type="InterPro" id="IPR001623">
    <property type="entry name" value="DnaJ_domain"/>
</dbReference>
<dbReference type="Proteomes" id="UP000692954">
    <property type="component" value="Unassembled WGS sequence"/>
</dbReference>
<dbReference type="GO" id="GO:0005783">
    <property type="term" value="C:endoplasmic reticulum"/>
    <property type="evidence" value="ECO:0007669"/>
    <property type="project" value="TreeGrafter"/>
</dbReference>
<feature type="domain" description="J" evidence="2">
    <location>
        <begin position="3"/>
        <end position="69"/>
    </location>
</feature>
<reference evidence="3" key="1">
    <citation type="submission" date="2021-01" db="EMBL/GenBank/DDBJ databases">
        <authorList>
            <consortium name="Genoscope - CEA"/>
            <person name="William W."/>
        </authorList>
    </citation>
    <scope>NUCLEOTIDE SEQUENCE</scope>
</reference>
<proteinExistence type="predicted"/>
<dbReference type="PANTHER" id="PTHR44360:SF1">
    <property type="entry name" value="DNAJ HOMOLOG SUBFAMILY B MEMBER 9"/>
    <property type="match status" value="1"/>
</dbReference>
<dbReference type="CDD" id="cd06257">
    <property type="entry name" value="DnaJ"/>
    <property type="match status" value="1"/>
</dbReference>
<dbReference type="SMART" id="SM00271">
    <property type="entry name" value="DnaJ"/>
    <property type="match status" value="1"/>
</dbReference>
<evidence type="ECO:0000313" key="4">
    <source>
        <dbReference type="Proteomes" id="UP000692954"/>
    </source>
</evidence>
<dbReference type="PANTHER" id="PTHR44360">
    <property type="entry name" value="DNAJ HOMOLOG SUBFAMILY B MEMBER 9"/>
    <property type="match status" value="1"/>
</dbReference>
<protein>
    <recommendedName>
        <fullName evidence="2">J domain-containing protein</fullName>
    </recommendedName>
</protein>
<dbReference type="PROSITE" id="PS50076">
    <property type="entry name" value="DNAJ_2"/>
    <property type="match status" value="1"/>
</dbReference>